<evidence type="ECO:0000313" key="1">
    <source>
        <dbReference type="EMBL" id="KAK8889740.1"/>
    </source>
</evidence>
<evidence type="ECO:0000313" key="2">
    <source>
        <dbReference type="Proteomes" id="UP001470230"/>
    </source>
</evidence>
<proteinExistence type="predicted"/>
<accession>A0ABR2KF30</accession>
<sequence>MNDENYKENDEKKDDKIKANYAQYGAKCLGLIVLLPTTRNKLFNYNTAYDSYMDFITEAKKNISIHELRKTFPHNKDFATHEMILTPSFVCFLAMTRLRKILGLESLPSIECIVDPPMKVKTKKDKELLKKNPNDPSIFYPNSRNDIPGELQEFARSILNEIEVVENSKNQE</sequence>
<reference evidence="1 2" key="1">
    <citation type="submission" date="2024-04" db="EMBL/GenBank/DDBJ databases">
        <title>Tritrichomonas musculus Genome.</title>
        <authorList>
            <person name="Alves-Ferreira E."/>
            <person name="Grigg M."/>
            <person name="Lorenzi H."/>
            <person name="Galac M."/>
        </authorList>
    </citation>
    <scope>NUCLEOTIDE SEQUENCE [LARGE SCALE GENOMIC DNA]</scope>
    <source>
        <strain evidence="1 2">EAF2021</strain>
    </source>
</reference>
<comment type="caution">
    <text evidence="1">The sequence shown here is derived from an EMBL/GenBank/DDBJ whole genome shotgun (WGS) entry which is preliminary data.</text>
</comment>
<keyword evidence="2" id="KW-1185">Reference proteome</keyword>
<name>A0ABR2KF30_9EUKA</name>
<organism evidence="1 2">
    <name type="scientific">Tritrichomonas musculus</name>
    <dbReference type="NCBI Taxonomy" id="1915356"/>
    <lineage>
        <taxon>Eukaryota</taxon>
        <taxon>Metamonada</taxon>
        <taxon>Parabasalia</taxon>
        <taxon>Tritrichomonadida</taxon>
        <taxon>Tritrichomonadidae</taxon>
        <taxon>Tritrichomonas</taxon>
    </lineage>
</organism>
<gene>
    <name evidence="1" type="ORF">M9Y10_034494</name>
</gene>
<protein>
    <submittedName>
        <fullName evidence="1">Uncharacterized protein</fullName>
    </submittedName>
</protein>
<dbReference type="EMBL" id="JAPFFF010000005">
    <property type="protein sequence ID" value="KAK8889740.1"/>
    <property type="molecule type" value="Genomic_DNA"/>
</dbReference>
<dbReference type="Proteomes" id="UP001470230">
    <property type="component" value="Unassembled WGS sequence"/>
</dbReference>